<dbReference type="GO" id="GO:0003755">
    <property type="term" value="F:peptidyl-prolyl cis-trans isomerase activity"/>
    <property type="evidence" value="ECO:0007669"/>
    <property type="project" value="UniProtKB-KW"/>
</dbReference>
<feature type="region of interest" description="Disordered" evidence="6">
    <location>
        <begin position="240"/>
        <end position="259"/>
    </location>
</feature>
<feature type="domain" description="PPIase FKBP-type" evidence="7">
    <location>
        <begin position="142"/>
        <end position="235"/>
    </location>
</feature>
<gene>
    <name evidence="8" type="ORF">RFI_17102</name>
</gene>
<dbReference type="SUPFAM" id="SSF54534">
    <property type="entry name" value="FKBP-like"/>
    <property type="match status" value="1"/>
</dbReference>
<accession>X6N1F9</accession>
<evidence type="ECO:0000256" key="2">
    <source>
        <dbReference type="ARBA" id="ARBA00013194"/>
    </source>
</evidence>
<organism evidence="8 9">
    <name type="scientific">Reticulomyxa filosa</name>
    <dbReference type="NCBI Taxonomy" id="46433"/>
    <lineage>
        <taxon>Eukaryota</taxon>
        <taxon>Sar</taxon>
        <taxon>Rhizaria</taxon>
        <taxon>Retaria</taxon>
        <taxon>Foraminifera</taxon>
        <taxon>Monothalamids</taxon>
        <taxon>Reticulomyxidae</taxon>
        <taxon>Reticulomyxa</taxon>
    </lineage>
</organism>
<dbReference type="PANTHER" id="PTHR10516:SF443">
    <property type="entry name" value="FK506-BINDING PROTEIN 59-RELATED"/>
    <property type="match status" value="1"/>
</dbReference>
<evidence type="ECO:0000256" key="6">
    <source>
        <dbReference type="SAM" id="MobiDB-lite"/>
    </source>
</evidence>
<comment type="caution">
    <text evidence="8">The sequence shown here is derived from an EMBL/GenBank/DDBJ whole genome shotgun (WGS) entry which is preliminary data.</text>
</comment>
<feature type="compositionally biased region" description="Polar residues" evidence="6">
    <location>
        <begin position="1"/>
        <end position="12"/>
    </location>
</feature>
<evidence type="ECO:0000313" key="8">
    <source>
        <dbReference type="EMBL" id="ETO20115.1"/>
    </source>
</evidence>
<sequence>MHTATNFDTIQSGGIKHYPTGYETPAPNFLEEDTSFENNFKRREQDTKKKKKKRGLHFLKIKKKGGRGSPFLFFGNTPGGPTPMGPDPEEEKKNGTRTKRQKEEEEENEEEEEDDPFPHNDYSRIDFRTLKPGDGKTYPLAYSVVKFKYMGYIHHRDTGRWEQFTHSKTTNRVYSTRLSASSQVPGFEEALLTMSVGEQAKVWVPSRLGYGVYGAGSLVPPFSDLVFIITLLAVEEDNEGNNSQFQTGADNQGSKHYQY</sequence>
<keyword evidence="9" id="KW-1185">Reference proteome</keyword>
<comment type="catalytic activity">
    <reaction evidence="1 5">
        <text>[protein]-peptidylproline (omega=180) = [protein]-peptidylproline (omega=0)</text>
        <dbReference type="Rhea" id="RHEA:16237"/>
        <dbReference type="Rhea" id="RHEA-COMP:10747"/>
        <dbReference type="Rhea" id="RHEA-COMP:10748"/>
        <dbReference type="ChEBI" id="CHEBI:83833"/>
        <dbReference type="ChEBI" id="CHEBI:83834"/>
        <dbReference type="EC" id="5.2.1.8"/>
    </reaction>
</comment>
<dbReference type="AlphaFoldDB" id="X6N1F9"/>
<name>X6N1F9_RETFI</name>
<dbReference type="InterPro" id="IPR001179">
    <property type="entry name" value="PPIase_FKBP_dom"/>
</dbReference>
<feature type="compositionally biased region" description="Basic residues" evidence="6">
    <location>
        <begin position="48"/>
        <end position="66"/>
    </location>
</feature>
<evidence type="ECO:0000259" key="7">
    <source>
        <dbReference type="PROSITE" id="PS50059"/>
    </source>
</evidence>
<evidence type="ECO:0000256" key="3">
    <source>
        <dbReference type="ARBA" id="ARBA00023110"/>
    </source>
</evidence>
<protein>
    <recommendedName>
        <fullName evidence="2 5">peptidylprolyl isomerase</fullName>
        <ecNumber evidence="2 5">5.2.1.8</ecNumber>
    </recommendedName>
</protein>
<feature type="compositionally biased region" description="Acidic residues" evidence="6">
    <location>
        <begin position="104"/>
        <end position="115"/>
    </location>
</feature>
<keyword evidence="3 5" id="KW-0697">Rotamase</keyword>
<dbReference type="PROSITE" id="PS50059">
    <property type="entry name" value="FKBP_PPIASE"/>
    <property type="match status" value="1"/>
</dbReference>
<evidence type="ECO:0000313" key="9">
    <source>
        <dbReference type="Proteomes" id="UP000023152"/>
    </source>
</evidence>
<dbReference type="Proteomes" id="UP000023152">
    <property type="component" value="Unassembled WGS sequence"/>
</dbReference>
<dbReference type="Gene3D" id="3.10.50.40">
    <property type="match status" value="1"/>
</dbReference>
<dbReference type="Pfam" id="PF00254">
    <property type="entry name" value="FKBP_C"/>
    <property type="match status" value="1"/>
</dbReference>
<dbReference type="EMBL" id="ASPP01012915">
    <property type="protein sequence ID" value="ETO20115.1"/>
    <property type="molecule type" value="Genomic_DNA"/>
</dbReference>
<evidence type="ECO:0000256" key="1">
    <source>
        <dbReference type="ARBA" id="ARBA00000971"/>
    </source>
</evidence>
<dbReference type="InterPro" id="IPR050689">
    <property type="entry name" value="FKBP-type_PPIase"/>
</dbReference>
<keyword evidence="4 5" id="KW-0413">Isomerase</keyword>
<dbReference type="InterPro" id="IPR046357">
    <property type="entry name" value="PPIase_dom_sf"/>
</dbReference>
<dbReference type="OrthoDB" id="1902587at2759"/>
<proteinExistence type="predicted"/>
<dbReference type="EC" id="5.2.1.8" evidence="2 5"/>
<evidence type="ECO:0000256" key="5">
    <source>
        <dbReference type="PROSITE-ProRule" id="PRU00277"/>
    </source>
</evidence>
<reference evidence="8 9" key="1">
    <citation type="journal article" date="2013" name="Curr. Biol.">
        <title>The Genome of the Foraminiferan Reticulomyxa filosa.</title>
        <authorList>
            <person name="Glockner G."/>
            <person name="Hulsmann N."/>
            <person name="Schleicher M."/>
            <person name="Noegel A.A."/>
            <person name="Eichinger L."/>
            <person name="Gallinger C."/>
            <person name="Pawlowski J."/>
            <person name="Sierra R."/>
            <person name="Euteneuer U."/>
            <person name="Pillet L."/>
            <person name="Moustafa A."/>
            <person name="Platzer M."/>
            <person name="Groth M."/>
            <person name="Szafranski K."/>
            <person name="Schliwa M."/>
        </authorList>
    </citation>
    <scope>NUCLEOTIDE SEQUENCE [LARGE SCALE GENOMIC DNA]</scope>
</reference>
<dbReference type="PANTHER" id="PTHR10516">
    <property type="entry name" value="PEPTIDYL-PROLYL CIS-TRANS ISOMERASE"/>
    <property type="match status" value="1"/>
</dbReference>
<evidence type="ECO:0000256" key="4">
    <source>
        <dbReference type="ARBA" id="ARBA00023235"/>
    </source>
</evidence>
<feature type="region of interest" description="Disordered" evidence="6">
    <location>
        <begin position="1"/>
        <end position="123"/>
    </location>
</feature>